<feature type="transmembrane region" description="Helical" evidence="5">
    <location>
        <begin position="184"/>
        <end position="201"/>
    </location>
</feature>
<keyword evidence="4 5" id="KW-0472">Membrane</keyword>
<evidence type="ECO:0000256" key="4">
    <source>
        <dbReference type="ARBA" id="ARBA00023136"/>
    </source>
</evidence>
<dbReference type="GO" id="GO:0016874">
    <property type="term" value="F:ligase activity"/>
    <property type="evidence" value="ECO:0007669"/>
    <property type="project" value="UniProtKB-KW"/>
</dbReference>
<dbReference type="InterPro" id="IPR051533">
    <property type="entry name" value="WaaL-like"/>
</dbReference>
<feature type="transmembrane region" description="Helical" evidence="5">
    <location>
        <begin position="352"/>
        <end position="370"/>
    </location>
</feature>
<reference evidence="7" key="1">
    <citation type="submission" date="2022-06" db="EMBL/GenBank/DDBJ databases">
        <title>Genome sequencing of Brevibacillus sp. BB3-R1.</title>
        <authorList>
            <person name="Heo J."/>
            <person name="Lee D."/>
            <person name="Won M."/>
            <person name="Han B.-H."/>
            <person name="Hong S.-B."/>
            <person name="Kwon S.-W."/>
        </authorList>
    </citation>
    <scope>NUCLEOTIDE SEQUENCE</scope>
    <source>
        <strain evidence="7">BB3-R1</strain>
    </source>
</reference>
<feature type="transmembrane region" description="Helical" evidence="5">
    <location>
        <begin position="154"/>
        <end position="177"/>
    </location>
</feature>
<feature type="transmembrane region" description="Helical" evidence="5">
    <location>
        <begin position="316"/>
        <end position="340"/>
    </location>
</feature>
<feature type="transmembrane region" description="Helical" evidence="5">
    <location>
        <begin position="34"/>
        <end position="55"/>
    </location>
</feature>
<accession>A0ABY4WJ63</accession>
<dbReference type="RefSeq" id="WP_251874240.1">
    <property type="nucleotide sequence ID" value="NZ_CP098755.1"/>
</dbReference>
<evidence type="ECO:0000256" key="2">
    <source>
        <dbReference type="ARBA" id="ARBA00022692"/>
    </source>
</evidence>
<proteinExistence type="predicted"/>
<organism evidence="7 8">
    <name type="scientific">Brevibacillus ruminantium</name>
    <dbReference type="NCBI Taxonomy" id="2950604"/>
    <lineage>
        <taxon>Bacteria</taxon>
        <taxon>Bacillati</taxon>
        <taxon>Bacillota</taxon>
        <taxon>Bacilli</taxon>
        <taxon>Bacillales</taxon>
        <taxon>Paenibacillaceae</taxon>
        <taxon>Brevibacillus</taxon>
    </lineage>
</organism>
<comment type="subcellular location">
    <subcellularLocation>
        <location evidence="1">Membrane</location>
        <topology evidence="1">Multi-pass membrane protein</topology>
    </subcellularLocation>
</comment>
<feature type="transmembrane region" description="Helical" evidence="5">
    <location>
        <begin position="231"/>
        <end position="252"/>
    </location>
</feature>
<feature type="transmembrane region" description="Helical" evidence="5">
    <location>
        <begin position="123"/>
        <end position="142"/>
    </location>
</feature>
<feature type="domain" description="O-antigen ligase-related" evidence="6">
    <location>
        <begin position="192"/>
        <end position="332"/>
    </location>
</feature>
<keyword evidence="2 5" id="KW-0812">Transmembrane</keyword>
<evidence type="ECO:0000256" key="5">
    <source>
        <dbReference type="SAM" id="Phobius"/>
    </source>
</evidence>
<dbReference type="EMBL" id="CP098755">
    <property type="protein sequence ID" value="USG67137.1"/>
    <property type="molecule type" value="Genomic_DNA"/>
</dbReference>
<keyword evidence="8" id="KW-1185">Reference proteome</keyword>
<feature type="transmembrane region" description="Helical" evidence="5">
    <location>
        <begin position="94"/>
        <end position="111"/>
    </location>
</feature>
<gene>
    <name evidence="7" type="ORF">NDK47_07550</name>
</gene>
<dbReference type="InterPro" id="IPR007016">
    <property type="entry name" value="O-antigen_ligase-rel_domated"/>
</dbReference>
<keyword evidence="7" id="KW-0436">Ligase</keyword>
<protein>
    <submittedName>
        <fullName evidence="7">O-antigen ligase family protein</fullName>
    </submittedName>
</protein>
<keyword evidence="3 5" id="KW-1133">Transmembrane helix</keyword>
<evidence type="ECO:0000256" key="1">
    <source>
        <dbReference type="ARBA" id="ARBA00004141"/>
    </source>
</evidence>
<evidence type="ECO:0000259" key="6">
    <source>
        <dbReference type="Pfam" id="PF04932"/>
    </source>
</evidence>
<evidence type="ECO:0000313" key="7">
    <source>
        <dbReference type="EMBL" id="USG67137.1"/>
    </source>
</evidence>
<dbReference type="PANTHER" id="PTHR37422:SF17">
    <property type="entry name" value="O-ANTIGEN LIGASE"/>
    <property type="match status" value="1"/>
</dbReference>
<sequence length="419" mass="46452">MKTRWLPIELDGKTMVFGGFLLAGNFKADPRLSWLPVDLTLLLALLTIAYLAIALHKNQYRLPLPLFWMWGLFFLFLLPLYWIEWTAYGTEKVWKLFSFTLLAAIAPLFLCKGESEIRNVFQIMTCLAIIMGVDSFTSWLLAGQGGAHANSTGMTAFGSSTIALGRTTGLAFLWIFLLAVESRMNAALAIGLLAFFLLVLIGSGSRGPLMSLLAVAAVAGPLYYGRKGKQIGIFCIGLLILSLVMTTALSILPQSATNRIQSFLEGDLGASELSRLTAFERSWETIAAHPFGIGWGGFAHEINLWQGETRQYPHNIWLEITLEGGWLAGLALLALFYAGFSRLYRHLRSFEARALFAALLYFLLNAMVSGDINDNKLLFALAGVALVFTPRKAQEHAEKERKEHEFTVAVKREVNDCEP</sequence>
<evidence type="ECO:0000313" key="8">
    <source>
        <dbReference type="Proteomes" id="UP001056500"/>
    </source>
</evidence>
<feature type="transmembrane region" description="Helical" evidence="5">
    <location>
        <begin position="62"/>
        <end position="82"/>
    </location>
</feature>
<dbReference type="PANTHER" id="PTHR37422">
    <property type="entry name" value="TEICHURONIC ACID BIOSYNTHESIS PROTEIN TUAE"/>
    <property type="match status" value="1"/>
</dbReference>
<evidence type="ECO:0000256" key="3">
    <source>
        <dbReference type="ARBA" id="ARBA00022989"/>
    </source>
</evidence>
<dbReference type="Pfam" id="PF04932">
    <property type="entry name" value="Wzy_C"/>
    <property type="match status" value="1"/>
</dbReference>
<dbReference type="Proteomes" id="UP001056500">
    <property type="component" value="Chromosome"/>
</dbReference>
<feature type="transmembrane region" description="Helical" evidence="5">
    <location>
        <begin position="207"/>
        <end position="224"/>
    </location>
</feature>
<name>A0ABY4WJ63_9BACL</name>